<accession>A0ABN1QSK1</accession>
<dbReference type="CDD" id="cd12108">
    <property type="entry name" value="Hr-like"/>
    <property type="match status" value="1"/>
</dbReference>
<dbReference type="EMBL" id="BAAAHH010000006">
    <property type="protein sequence ID" value="GAA0946265.1"/>
    <property type="molecule type" value="Genomic_DNA"/>
</dbReference>
<gene>
    <name evidence="2" type="ORF">GCM10009550_20750</name>
</gene>
<evidence type="ECO:0000259" key="1">
    <source>
        <dbReference type="Pfam" id="PF01814"/>
    </source>
</evidence>
<sequence length="231" mass="25959">MPDAPARPADTLMMSLFHAALRRDLERAALLLENPGTLSLRRSRRLGRHLLWLMGNLRWHHEGEDHYLWPLLLEREPGGSAVLDAMKAEHDAIDEPLSRLESQSRGLVAGRTGPGEVLTALNALTEPLMKHLAHEEGEGMAIASRVLDHREWKEFEQRAWIDGSTATQSIRFLAWMADGVEWQKPLRRRAALPAPLYWSVVKPLSFIARVPGPSIWAGTPATQIKSRITPT</sequence>
<dbReference type="RefSeq" id="WP_344239266.1">
    <property type="nucleotide sequence ID" value="NZ_BAAAHH010000006.1"/>
</dbReference>
<feature type="domain" description="Hemerythrin-like" evidence="1">
    <location>
        <begin position="16"/>
        <end position="137"/>
    </location>
</feature>
<dbReference type="InterPro" id="IPR012312">
    <property type="entry name" value="Hemerythrin-like"/>
</dbReference>
<organism evidence="2 3">
    <name type="scientific">Actinocorallia libanotica</name>
    <dbReference type="NCBI Taxonomy" id="46162"/>
    <lineage>
        <taxon>Bacteria</taxon>
        <taxon>Bacillati</taxon>
        <taxon>Actinomycetota</taxon>
        <taxon>Actinomycetes</taxon>
        <taxon>Streptosporangiales</taxon>
        <taxon>Thermomonosporaceae</taxon>
        <taxon>Actinocorallia</taxon>
    </lineage>
</organism>
<dbReference type="Proteomes" id="UP001500665">
    <property type="component" value="Unassembled WGS sequence"/>
</dbReference>
<evidence type="ECO:0000313" key="2">
    <source>
        <dbReference type="EMBL" id="GAA0946265.1"/>
    </source>
</evidence>
<evidence type="ECO:0000313" key="3">
    <source>
        <dbReference type="Proteomes" id="UP001500665"/>
    </source>
</evidence>
<proteinExistence type="predicted"/>
<protein>
    <recommendedName>
        <fullName evidence="1">Hemerythrin-like domain-containing protein</fullName>
    </recommendedName>
</protein>
<name>A0ABN1QSK1_9ACTN</name>
<dbReference type="Pfam" id="PF01814">
    <property type="entry name" value="Hemerythrin"/>
    <property type="match status" value="1"/>
</dbReference>
<reference evidence="2 3" key="1">
    <citation type="journal article" date="2019" name="Int. J. Syst. Evol. Microbiol.">
        <title>The Global Catalogue of Microorganisms (GCM) 10K type strain sequencing project: providing services to taxonomists for standard genome sequencing and annotation.</title>
        <authorList>
            <consortium name="The Broad Institute Genomics Platform"/>
            <consortium name="The Broad Institute Genome Sequencing Center for Infectious Disease"/>
            <person name="Wu L."/>
            <person name="Ma J."/>
        </authorList>
    </citation>
    <scope>NUCLEOTIDE SEQUENCE [LARGE SCALE GENOMIC DNA]</scope>
    <source>
        <strain evidence="2 3">JCM 10696</strain>
    </source>
</reference>
<dbReference type="Gene3D" id="1.20.120.520">
    <property type="entry name" value="nmb1532 protein domain like"/>
    <property type="match status" value="1"/>
</dbReference>
<comment type="caution">
    <text evidence="2">The sequence shown here is derived from an EMBL/GenBank/DDBJ whole genome shotgun (WGS) entry which is preliminary data.</text>
</comment>
<keyword evidence="3" id="KW-1185">Reference proteome</keyword>